<comment type="similarity">
    <text evidence="1">Belongs to the thioesterase family.</text>
</comment>
<keyword evidence="3" id="KW-0560">Oxidoreductase</keyword>
<evidence type="ECO:0000256" key="1">
    <source>
        <dbReference type="ARBA" id="ARBA00007169"/>
    </source>
</evidence>
<dbReference type="OrthoDB" id="8480037at2"/>
<dbReference type="InterPro" id="IPR012223">
    <property type="entry name" value="TEII"/>
</dbReference>
<evidence type="ECO:0000259" key="2">
    <source>
        <dbReference type="Pfam" id="PF00975"/>
    </source>
</evidence>
<gene>
    <name evidence="3" type="primary">lgrE_2</name>
    <name evidence="3" type="ORF">SRB5_30010</name>
</gene>
<name>A0A7K0CIM1_9ACTN</name>
<dbReference type="EC" id="1.1.-.-" evidence="3"/>
<dbReference type="GO" id="GO:0008610">
    <property type="term" value="P:lipid biosynthetic process"/>
    <property type="evidence" value="ECO:0007669"/>
    <property type="project" value="TreeGrafter"/>
</dbReference>
<dbReference type="Gene3D" id="3.40.50.1820">
    <property type="entry name" value="alpha/beta hydrolase"/>
    <property type="match status" value="1"/>
</dbReference>
<dbReference type="Proteomes" id="UP000466345">
    <property type="component" value="Unassembled WGS sequence"/>
</dbReference>
<feature type="domain" description="Thioesterase" evidence="2">
    <location>
        <begin position="22"/>
        <end position="240"/>
    </location>
</feature>
<reference evidence="3 4" key="1">
    <citation type="submission" date="2019-10" db="EMBL/GenBank/DDBJ databases">
        <title>Streptomyces smaragdinus sp. nov. and Streptomyces fabii sp. nov., isolated from the gut of fungus growing-termite Macrotermes natalensis.</title>
        <authorList>
            <person name="Schwitalla J."/>
            <person name="Benndorf R."/>
            <person name="Martin K."/>
            <person name="De Beer W."/>
            <person name="Kaster A.-K."/>
            <person name="Vollmers J."/>
            <person name="Poulsen M."/>
            <person name="Beemelmanns C."/>
        </authorList>
    </citation>
    <scope>NUCLEOTIDE SEQUENCE [LARGE SCALE GENOMIC DNA]</scope>
    <source>
        <strain evidence="3 4">RB5</strain>
    </source>
</reference>
<dbReference type="AlphaFoldDB" id="A0A7K0CIM1"/>
<dbReference type="InterPro" id="IPR001031">
    <property type="entry name" value="Thioesterase"/>
</dbReference>
<proteinExistence type="inferred from homology"/>
<evidence type="ECO:0000313" key="4">
    <source>
        <dbReference type="Proteomes" id="UP000466345"/>
    </source>
</evidence>
<protein>
    <submittedName>
        <fullName evidence="3">Linear gramicidin dehydrogenase LgrE</fullName>
        <ecNumber evidence="3">1.1.-.-</ecNumber>
    </submittedName>
</protein>
<comment type="caution">
    <text evidence="3">The sequence shown here is derived from an EMBL/GenBank/DDBJ whole genome shotgun (WGS) entry which is preliminary data.</text>
</comment>
<dbReference type="SUPFAM" id="SSF53474">
    <property type="entry name" value="alpha/beta-Hydrolases"/>
    <property type="match status" value="1"/>
</dbReference>
<accession>A0A7K0CIM1</accession>
<sequence length="262" mass="28518">MPPAPRPPRWLLRKPQDDAPARLFCLPYSGTGASMYHRWPQRVGPAEVIRIQLPGRENRLREPHYGTYEELAGPLTEALLPYLDRPFGFFGHCAGALPGFAAALHLYEQGLPTPDAVFISSQVSPHDGPYGRFLGLTDDELAVELTALVRAMGGEPHPALIDMSLGVLRGDVEANRAYHLDKPVRLPGALYAVGWDADKEIRPGQMTGWDQYAAPGRCHLSVLPGEHYAFLDAPEALTSLLGEAMQRALDEHGGADAADSVA</sequence>
<dbReference type="GO" id="GO:0016491">
    <property type="term" value="F:oxidoreductase activity"/>
    <property type="evidence" value="ECO:0007669"/>
    <property type="project" value="UniProtKB-KW"/>
</dbReference>
<dbReference type="RefSeq" id="WP_153452467.1">
    <property type="nucleotide sequence ID" value="NZ_WEGJ01000009.1"/>
</dbReference>
<keyword evidence="4" id="KW-1185">Reference proteome</keyword>
<dbReference type="InterPro" id="IPR029058">
    <property type="entry name" value="AB_hydrolase_fold"/>
</dbReference>
<dbReference type="PANTHER" id="PTHR11487:SF0">
    <property type="entry name" value="S-ACYL FATTY ACID SYNTHASE THIOESTERASE, MEDIUM CHAIN"/>
    <property type="match status" value="1"/>
</dbReference>
<evidence type="ECO:0000313" key="3">
    <source>
        <dbReference type="EMBL" id="MQY12862.1"/>
    </source>
</evidence>
<dbReference type="EMBL" id="WEGJ01000009">
    <property type="protein sequence ID" value="MQY12862.1"/>
    <property type="molecule type" value="Genomic_DNA"/>
</dbReference>
<dbReference type="Pfam" id="PF00975">
    <property type="entry name" value="Thioesterase"/>
    <property type="match status" value="1"/>
</dbReference>
<organism evidence="3 4">
    <name type="scientific">Streptomyces smaragdinus</name>
    <dbReference type="NCBI Taxonomy" id="2585196"/>
    <lineage>
        <taxon>Bacteria</taxon>
        <taxon>Bacillati</taxon>
        <taxon>Actinomycetota</taxon>
        <taxon>Actinomycetes</taxon>
        <taxon>Kitasatosporales</taxon>
        <taxon>Streptomycetaceae</taxon>
        <taxon>Streptomyces</taxon>
    </lineage>
</organism>
<dbReference type="PANTHER" id="PTHR11487">
    <property type="entry name" value="THIOESTERASE"/>
    <property type="match status" value="1"/>
</dbReference>